<dbReference type="PATRIC" id="fig|1162668.3.peg.445"/>
<keyword evidence="3" id="KW-0479">Metal-binding</keyword>
<dbReference type="HOGENOM" id="CLU_064707_0_0_0"/>
<evidence type="ECO:0000256" key="3">
    <source>
        <dbReference type="ARBA" id="ARBA00022723"/>
    </source>
</evidence>
<evidence type="ECO:0000313" key="8">
    <source>
        <dbReference type="Proteomes" id="UP000007382"/>
    </source>
</evidence>
<dbReference type="GO" id="GO:0003824">
    <property type="term" value="F:catalytic activity"/>
    <property type="evidence" value="ECO:0007669"/>
    <property type="project" value="InterPro"/>
</dbReference>
<evidence type="ECO:0000313" key="7">
    <source>
        <dbReference type="EMBL" id="BAM06102.1"/>
    </source>
</evidence>
<dbReference type="Pfam" id="PF04055">
    <property type="entry name" value="Radical_SAM"/>
    <property type="match status" value="1"/>
</dbReference>
<dbReference type="GO" id="GO:0051536">
    <property type="term" value="F:iron-sulfur cluster binding"/>
    <property type="evidence" value="ECO:0007669"/>
    <property type="project" value="UniProtKB-KW"/>
</dbReference>
<reference evidence="8" key="2">
    <citation type="submission" date="2012-03" db="EMBL/GenBank/DDBJ databases">
        <title>The complete genome sequence of the pioneer microbe on fresh volcanic deposit, Leptospirillum ferrooxidans strain C2-3.</title>
        <authorList>
            <person name="Fujimura R."/>
            <person name="Sato Y."/>
            <person name="Nishizawa T."/>
            <person name="Nanba K."/>
            <person name="Oshima K."/>
            <person name="Hattori M."/>
            <person name="Kamijo T."/>
            <person name="Ohta H."/>
        </authorList>
    </citation>
    <scope>NUCLEOTIDE SEQUENCE [LARGE SCALE GENOMIC DNA]</scope>
    <source>
        <strain evidence="8">C2-3</strain>
    </source>
</reference>
<protein>
    <submittedName>
        <fullName evidence="7">Putative radical SAM family protein</fullName>
    </submittedName>
</protein>
<dbReference type="InterPro" id="IPR007197">
    <property type="entry name" value="rSAM"/>
</dbReference>
<evidence type="ECO:0000256" key="4">
    <source>
        <dbReference type="ARBA" id="ARBA00023004"/>
    </source>
</evidence>
<keyword evidence="2" id="KW-0949">S-adenosyl-L-methionine</keyword>
<dbReference type="InterPro" id="IPR058240">
    <property type="entry name" value="rSAM_sf"/>
</dbReference>
<evidence type="ECO:0000256" key="1">
    <source>
        <dbReference type="ARBA" id="ARBA00001966"/>
    </source>
</evidence>
<feature type="domain" description="Radical SAM core" evidence="6">
    <location>
        <begin position="46"/>
        <end position="172"/>
    </location>
</feature>
<sequence length="307" mass="35163">MDNPSSALKFLFSDHQRRFRNNIHVYPVISRRSGGLSVGINMNPDKGCNFDCIYCQVDRTPEGMAHIQKIHQKVDPDRVIAELSHLIDLVETNQFFSVPPFDQTPMAQRILTDVSFSGDGEPTMVPEFPEVLEKVLAFFQKRTHEVTIRIITNGTGLFKASTRRKVLDLFKQKNTLESERIPWSIWFKIDAADAESFAFLDRSGLRFPSYWKQVEETLQETPVTIQTMVMDYISPTVSFHPEGDWSKHMQQAMGKLVAGGAKISRWDLYSVARMPPSPEVRPVSYERLLALSKFFNESIPLPIHIFP</sequence>
<dbReference type="STRING" id="1162668.LFE_0381"/>
<comment type="cofactor">
    <cofactor evidence="1">
        <name>[4Fe-4S] cluster</name>
        <dbReference type="ChEBI" id="CHEBI:49883"/>
    </cofactor>
</comment>
<dbReference type="SUPFAM" id="SSF102114">
    <property type="entry name" value="Radical SAM enzymes"/>
    <property type="match status" value="1"/>
</dbReference>
<reference evidence="7 8" key="1">
    <citation type="journal article" date="2012" name="J. Bacteriol.">
        <title>Complete Genome Sequence of Leptospirillum ferrooxidans Strain C2-3, Isolated from a Fresh Volcanic Ash Deposit on the Island of Miyake, Japan.</title>
        <authorList>
            <person name="Fujimura R."/>
            <person name="Sato Y."/>
            <person name="Nishizawa T."/>
            <person name="Oshima K."/>
            <person name="Kim S.-W."/>
            <person name="Hattori M."/>
            <person name="Kamijo T."/>
            <person name="Ohta H."/>
        </authorList>
    </citation>
    <scope>NUCLEOTIDE SEQUENCE [LARGE SCALE GENOMIC DNA]</scope>
    <source>
        <strain evidence="7 8">C2-3</strain>
    </source>
</reference>
<accession>I0ILF3</accession>
<dbReference type="RefSeq" id="WP_014448595.1">
    <property type="nucleotide sequence ID" value="NC_017094.1"/>
</dbReference>
<dbReference type="Gene3D" id="3.20.20.70">
    <property type="entry name" value="Aldolase class I"/>
    <property type="match status" value="1"/>
</dbReference>
<dbReference type="CDD" id="cd01335">
    <property type="entry name" value="Radical_SAM"/>
    <property type="match status" value="1"/>
</dbReference>
<proteinExistence type="predicted"/>
<evidence type="ECO:0000256" key="2">
    <source>
        <dbReference type="ARBA" id="ARBA00022691"/>
    </source>
</evidence>
<keyword evidence="4" id="KW-0408">Iron</keyword>
<evidence type="ECO:0000259" key="6">
    <source>
        <dbReference type="Pfam" id="PF04055"/>
    </source>
</evidence>
<dbReference type="InterPro" id="IPR013785">
    <property type="entry name" value="Aldolase_TIM"/>
</dbReference>
<dbReference type="Proteomes" id="UP000007382">
    <property type="component" value="Chromosome"/>
</dbReference>
<name>I0ILF3_LEPFC</name>
<organism evidence="7 8">
    <name type="scientific">Leptospirillum ferrooxidans (strain C2-3)</name>
    <dbReference type="NCBI Taxonomy" id="1162668"/>
    <lineage>
        <taxon>Bacteria</taxon>
        <taxon>Pseudomonadati</taxon>
        <taxon>Nitrospirota</taxon>
        <taxon>Nitrospiria</taxon>
        <taxon>Nitrospirales</taxon>
        <taxon>Nitrospiraceae</taxon>
        <taxon>Leptospirillum</taxon>
    </lineage>
</organism>
<dbReference type="SFLD" id="SFLDS00029">
    <property type="entry name" value="Radical_SAM"/>
    <property type="match status" value="1"/>
</dbReference>
<dbReference type="AlphaFoldDB" id="I0ILF3"/>
<dbReference type="KEGG" id="lfc:LFE_0381"/>
<dbReference type="EMBL" id="AP012342">
    <property type="protein sequence ID" value="BAM06102.1"/>
    <property type="molecule type" value="Genomic_DNA"/>
</dbReference>
<evidence type="ECO:0000256" key="5">
    <source>
        <dbReference type="ARBA" id="ARBA00023014"/>
    </source>
</evidence>
<keyword evidence="8" id="KW-1185">Reference proteome</keyword>
<dbReference type="eggNOG" id="COG0731">
    <property type="taxonomic scope" value="Bacteria"/>
</dbReference>
<dbReference type="GO" id="GO:0046872">
    <property type="term" value="F:metal ion binding"/>
    <property type="evidence" value="ECO:0007669"/>
    <property type="project" value="UniProtKB-KW"/>
</dbReference>
<keyword evidence="5" id="KW-0411">Iron-sulfur</keyword>
<gene>
    <name evidence="7" type="ordered locus">LFE_0381</name>
</gene>
<dbReference type="OrthoDB" id="9800840at2"/>